<evidence type="ECO:0000256" key="1">
    <source>
        <dbReference type="PROSITE-ProRule" id="PRU00175"/>
    </source>
</evidence>
<evidence type="ECO:0000256" key="3">
    <source>
        <dbReference type="SAM" id="Phobius"/>
    </source>
</evidence>
<dbReference type="GO" id="GO:0008270">
    <property type="term" value="F:zinc ion binding"/>
    <property type="evidence" value="ECO:0007669"/>
    <property type="project" value="UniProtKB-KW"/>
</dbReference>
<dbReference type="PANTHER" id="PTHR45676">
    <property type="entry name" value="RING-H2 FINGER PROTEIN ATL51-RELATED"/>
    <property type="match status" value="1"/>
</dbReference>
<dbReference type="Pfam" id="PF13639">
    <property type="entry name" value="zf-RING_2"/>
    <property type="match status" value="2"/>
</dbReference>
<keyword evidence="1" id="KW-0862">Zinc</keyword>
<dbReference type="PANTHER" id="PTHR45676:SF88">
    <property type="entry name" value="RING-H2 FINGER PROTEIN ATL33"/>
    <property type="match status" value="1"/>
</dbReference>
<dbReference type="SMART" id="SM00184">
    <property type="entry name" value="RING"/>
    <property type="match status" value="2"/>
</dbReference>
<reference evidence="5" key="1">
    <citation type="journal article" date="2019" name="Science">
        <title>Mutation of a bHLH transcription factor allowed almond domestication.</title>
        <authorList>
            <person name="Sanchez-Perez R."/>
            <person name="Pavan S."/>
            <person name="Mazzeo R."/>
            <person name="Moldovan C."/>
            <person name="Aiese Cigliano R."/>
            <person name="Del Cueto J."/>
            <person name="Ricciardi F."/>
            <person name="Lotti C."/>
            <person name="Ricciardi L."/>
            <person name="Dicenta F."/>
            <person name="Lopez-Marques R.L."/>
            <person name="Lindberg Moller B."/>
        </authorList>
    </citation>
    <scope>NUCLEOTIDE SEQUENCE</scope>
</reference>
<feature type="compositionally biased region" description="Polar residues" evidence="2">
    <location>
        <begin position="170"/>
        <end position="182"/>
    </location>
</feature>
<feature type="domain" description="RING-type" evidence="4">
    <location>
        <begin position="102"/>
        <end position="144"/>
    </location>
</feature>
<proteinExistence type="predicted"/>
<feature type="region of interest" description="Disordered" evidence="2">
    <location>
        <begin position="154"/>
        <end position="193"/>
    </location>
</feature>
<gene>
    <name evidence="5" type="ORF">Prudu_017665</name>
</gene>
<dbReference type="EMBL" id="AP019302">
    <property type="protein sequence ID" value="BBH06107.1"/>
    <property type="molecule type" value="Genomic_DNA"/>
</dbReference>
<evidence type="ECO:0000256" key="2">
    <source>
        <dbReference type="SAM" id="MobiDB-lite"/>
    </source>
</evidence>
<sequence>MIAPTVLNKPPPPFPAPPRSVDFSALGFILGLVAVITIPALVYAFFFSIKCPPNPFRRRHHRSSTTASGPIRPEPNTLNRNDVISDVKYQKQTHVKEIGTECPVCLSVFADGEEVRQLSVCKHSFHALCINMWLKDHSNCPICRAYIAVDRSSGNNRTASGAARDRDDQQQGLPDASSTTASGPIRPEPNTLNRNDVISDVKYQKQTHVKEIGTECPVCLSVFADGEEVRQLSVCKHSFHALCINMWLKDHNFAPFVELILPSIVVVVTIERRLVQLEIEMISNKVCLMLRLMGFVVMGFLVEDDDDNMWQLGYW</sequence>
<protein>
    <submittedName>
        <fullName evidence="5">RING/U-box superfamily protein</fullName>
    </submittedName>
</protein>
<dbReference type="AlphaFoldDB" id="A0A4Y1RQG9"/>
<feature type="non-terminal residue" evidence="5">
    <location>
        <position position="315"/>
    </location>
</feature>
<keyword evidence="3" id="KW-0472">Membrane</keyword>
<dbReference type="Gene3D" id="3.30.40.10">
    <property type="entry name" value="Zinc/RING finger domain, C3HC4 (zinc finger)"/>
    <property type="match status" value="2"/>
</dbReference>
<dbReference type="UniPathway" id="UPA00143"/>
<name>A0A4Y1RQG9_PRUDU</name>
<keyword evidence="3" id="KW-0812">Transmembrane</keyword>
<dbReference type="InterPro" id="IPR013083">
    <property type="entry name" value="Znf_RING/FYVE/PHD"/>
</dbReference>
<dbReference type="CDD" id="cd16461">
    <property type="entry name" value="RING-H2_EL5-like"/>
    <property type="match status" value="1"/>
</dbReference>
<dbReference type="GO" id="GO:0016567">
    <property type="term" value="P:protein ubiquitination"/>
    <property type="evidence" value="ECO:0007669"/>
    <property type="project" value="UniProtKB-UniPathway"/>
</dbReference>
<dbReference type="SUPFAM" id="SSF57850">
    <property type="entry name" value="RING/U-box"/>
    <property type="match status" value="2"/>
</dbReference>
<keyword evidence="1" id="KW-0863">Zinc-finger</keyword>
<feature type="region of interest" description="Disordered" evidence="2">
    <location>
        <begin position="57"/>
        <end position="80"/>
    </location>
</feature>
<organism evidence="5">
    <name type="scientific">Prunus dulcis</name>
    <name type="common">Almond</name>
    <name type="synonym">Amygdalus dulcis</name>
    <dbReference type="NCBI Taxonomy" id="3755"/>
    <lineage>
        <taxon>Eukaryota</taxon>
        <taxon>Viridiplantae</taxon>
        <taxon>Streptophyta</taxon>
        <taxon>Embryophyta</taxon>
        <taxon>Tracheophyta</taxon>
        <taxon>Spermatophyta</taxon>
        <taxon>Magnoliopsida</taxon>
        <taxon>eudicotyledons</taxon>
        <taxon>Gunneridae</taxon>
        <taxon>Pentapetalae</taxon>
        <taxon>rosids</taxon>
        <taxon>fabids</taxon>
        <taxon>Rosales</taxon>
        <taxon>Rosaceae</taxon>
        <taxon>Amygdaloideae</taxon>
        <taxon>Amygdaleae</taxon>
        <taxon>Prunus</taxon>
    </lineage>
</organism>
<feature type="transmembrane region" description="Helical" evidence="3">
    <location>
        <begin position="23"/>
        <end position="49"/>
    </location>
</feature>
<dbReference type="InterPro" id="IPR001841">
    <property type="entry name" value="Znf_RING"/>
</dbReference>
<dbReference type="PROSITE" id="PS50089">
    <property type="entry name" value="ZF_RING_2"/>
    <property type="match status" value="1"/>
</dbReference>
<keyword evidence="3" id="KW-1133">Transmembrane helix</keyword>
<evidence type="ECO:0000259" key="4">
    <source>
        <dbReference type="PROSITE" id="PS50089"/>
    </source>
</evidence>
<keyword evidence="1" id="KW-0479">Metal-binding</keyword>
<accession>A0A4Y1RQG9</accession>
<evidence type="ECO:0000313" key="5">
    <source>
        <dbReference type="EMBL" id="BBH06107.1"/>
    </source>
</evidence>